<dbReference type="GO" id="GO:0003677">
    <property type="term" value="F:DNA binding"/>
    <property type="evidence" value="ECO:0007669"/>
    <property type="project" value="InterPro"/>
</dbReference>
<dbReference type="PROSITE" id="PS50930">
    <property type="entry name" value="HTH_LYTTR"/>
    <property type="match status" value="1"/>
</dbReference>
<name>A0A1I2EUH0_9BACT</name>
<evidence type="ECO:0000259" key="2">
    <source>
        <dbReference type="PROSITE" id="PS50110"/>
    </source>
</evidence>
<dbReference type="AlphaFoldDB" id="A0A1I2EUH0"/>
<dbReference type="STRING" id="662367.SAMN05216167_12349"/>
<dbReference type="InterPro" id="IPR046947">
    <property type="entry name" value="LytR-like"/>
</dbReference>
<dbReference type="Gene3D" id="3.40.50.2300">
    <property type="match status" value="1"/>
</dbReference>
<dbReference type="Gene3D" id="2.40.50.1020">
    <property type="entry name" value="LytTr DNA-binding domain"/>
    <property type="match status" value="1"/>
</dbReference>
<dbReference type="SUPFAM" id="SSF52172">
    <property type="entry name" value="CheY-like"/>
    <property type="match status" value="1"/>
</dbReference>
<dbReference type="Pfam" id="PF00072">
    <property type="entry name" value="Response_reg"/>
    <property type="match status" value="1"/>
</dbReference>
<keyword evidence="5" id="KW-1185">Reference proteome</keyword>
<feature type="domain" description="HTH LytTR-type" evidence="3">
    <location>
        <begin position="138"/>
        <end position="240"/>
    </location>
</feature>
<dbReference type="InterPro" id="IPR011006">
    <property type="entry name" value="CheY-like_superfamily"/>
</dbReference>
<protein>
    <submittedName>
        <fullName evidence="4">Two component transcriptional regulator, LytTR family</fullName>
    </submittedName>
</protein>
<keyword evidence="1" id="KW-0597">Phosphoprotein</keyword>
<feature type="modified residue" description="4-aspartylphosphate" evidence="1">
    <location>
        <position position="54"/>
    </location>
</feature>
<gene>
    <name evidence="4" type="ORF">SAMN05216167_12349</name>
</gene>
<accession>A0A1I2EUH0</accession>
<dbReference type="OrthoDB" id="939227at2"/>
<evidence type="ECO:0000256" key="1">
    <source>
        <dbReference type="PROSITE-ProRule" id="PRU00169"/>
    </source>
</evidence>
<sequence>MTCLVLDDEELAVNFLVDRNIKKVPYLTLVGAFTDPQEALLFLQTTTVDLIFLDIEMPNANIDGIDFMKLMKADQRYILVTAHPEYALESYEYNVVDYLRKPFSFERFAKAVQKAQHFVTPDEVSSKSVDATKPKDSLFLKSDKKLQRVSFDSICYIEADRNYATIFRDADQIATKITLNKLEKDLPASQFIRVHKSHIVSLDKIAFVEKDQIGITRTEGTVTIPLSIQHKKTFLQAIDKRS</sequence>
<organism evidence="4 5">
    <name type="scientific">Spirosoma endophyticum</name>
    <dbReference type="NCBI Taxonomy" id="662367"/>
    <lineage>
        <taxon>Bacteria</taxon>
        <taxon>Pseudomonadati</taxon>
        <taxon>Bacteroidota</taxon>
        <taxon>Cytophagia</taxon>
        <taxon>Cytophagales</taxon>
        <taxon>Cytophagaceae</taxon>
        <taxon>Spirosoma</taxon>
    </lineage>
</organism>
<dbReference type="PANTHER" id="PTHR37299">
    <property type="entry name" value="TRANSCRIPTIONAL REGULATOR-RELATED"/>
    <property type="match status" value="1"/>
</dbReference>
<dbReference type="RefSeq" id="WP_093833440.1">
    <property type="nucleotide sequence ID" value="NZ_FOLQ01000023.1"/>
</dbReference>
<dbReference type="SMART" id="SM00448">
    <property type="entry name" value="REC"/>
    <property type="match status" value="1"/>
</dbReference>
<dbReference type="PANTHER" id="PTHR37299:SF1">
    <property type="entry name" value="STAGE 0 SPORULATION PROTEIN A HOMOLOG"/>
    <property type="match status" value="1"/>
</dbReference>
<dbReference type="PROSITE" id="PS50110">
    <property type="entry name" value="RESPONSE_REGULATORY"/>
    <property type="match status" value="1"/>
</dbReference>
<dbReference type="InterPro" id="IPR001789">
    <property type="entry name" value="Sig_transdc_resp-reg_receiver"/>
</dbReference>
<evidence type="ECO:0000313" key="4">
    <source>
        <dbReference type="EMBL" id="SFE96363.1"/>
    </source>
</evidence>
<evidence type="ECO:0000313" key="5">
    <source>
        <dbReference type="Proteomes" id="UP000198598"/>
    </source>
</evidence>
<dbReference type="Pfam" id="PF04397">
    <property type="entry name" value="LytTR"/>
    <property type="match status" value="1"/>
</dbReference>
<dbReference type="InterPro" id="IPR007492">
    <property type="entry name" value="LytTR_DNA-bd_dom"/>
</dbReference>
<dbReference type="EMBL" id="FOLQ01000023">
    <property type="protein sequence ID" value="SFE96363.1"/>
    <property type="molecule type" value="Genomic_DNA"/>
</dbReference>
<proteinExistence type="predicted"/>
<dbReference type="Proteomes" id="UP000198598">
    <property type="component" value="Unassembled WGS sequence"/>
</dbReference>
<dbReference type="SMART" id="SM00850">
    <property type="entry name" value="LytTR"/>
    <property type="match status" value="1"/>
</dbReference>
<feature type="domain" description="Response regulatory" evidence="2">
    <location>
        <begin position="3"/>
        <end position="116"/>
    </location>
</feature>
<dbReference type="GO" id="GO:0000156">
    <property type="term" value="F:phosphorelay response regulator activity"/>
    <property type="evidence" value="ECO:0007669"/>
    <property type="project" value="InterPro"/>
</dbReference>
<reference evidence="4 5" key="1">
    <citation type="submission" date="2016-10" db="EMBL/GenBank/DDBJ databases">
        <authorList>
            <person name="de Groot N.N."/>
        </authorList>
    </citation>
    <scope>NUCLEOTIDE SEQUENCE [LARGE SCALE GENOMIC DNA]</scope>
    <source>
        <strain evidence="4 5">DSM 26130</strain>
    </source>
</reference>
<evidence type="ECO:0000259" key="3">
    <source>
        <dbReference type="PROSITE" id="PS50930"/>
    </source>
</evidence>